<sequence>MKFKKEKVEKYTQLPDKAGVTYDVIEEFKPKSYITLEKGISNFLEYSHKTFSEKQPPITAEMLIAPWGVGKTTTYDKMIKELLKDEKFNGFSLKITAQEISHTFDNLNNSKEFIGLTNDADRFLLILSNLLLDKPEFKKVFSSLHGNSKNREEIVQFFIGIKRKYDFFLIFIDEFEEVIQNENDIVVFILKSFKALLNGTSNIINEEANPELNHFLSFLIACTDAAFYEISRHNKLKYEYGGIKRRIHEKYILGITLRESIEYLYKLNKFSFSGKHVNSFTNLGASFNVIARMAMNNAGYMKSFYWELMSAATNPSDTKYITKIDGELLLETGRNFALEYMEAVRNSISEEVYLNWLRKFRNKPLISNLIYLFLGEIKVFSLQEIVERFENDVNETEILKGIRTLNRYINHIHSDIKKPITEVNLLKSEMNSADIENMLNNTDNPVVINENGEQIIRFLEGDILFNQFLESISYFEINEKGEIIERYYFSSNKVILQDLFPYLESETINILKLHFEGLIDKKIVEHYIINPNIFNIVFPLPIPLEYNIIKNKNINVALWTEISRTKKSEIFKERICEIIAYFITQEKVLKENDKSRIKNIRSFEYFKEQLDKNRFLILESYNKIALSNNPINIMFWRELGDYDSPVINDIISNIALFQKKEQKNIHIVILISQTKISEDLFNRLSENVDYSIIKQLSLSQFDITKYAFLDRVKDMNAEDYDKERFKIALIKLISPFEQIFKTVKKNIKERGLDIKLKKLMSPLTNIPQLLKYLIYDFQNNFKNWKSVELVKPFNTINPIGLSPRYSSSIDDWSQEKLKSNIKDFLQINGFVKIENNSLTVTMPKIENNILQLLSEFSKRSINLTINTLKLYFFETTESPGLLEDVILNDLENRGIIEISSDKTITLTKRSDELLKIKLEEVKDTIETLHIRDKNFYHIFTFKRRGFSLIFMNEFLNALELLLDLNIDVNEEVIFIRQILFNRIISVFEGFLNQVFLPLDVEISNFKISFENEKKAQFNAEYFNSKLKELGFKNVKIENFTELREIEVIFSEAINLLDDPIDKNRIRGEASVYQKVHSEEVNLREQSFSYINLSRSKLDNQFEDPFLNLIYQKLLEKKEQVLNSKIFKDLKNIKETIEDIINKYKMITRYDVNNSYT</sequence>
<dbReference type="InterPro" id="IPR027417">
    <property type="entry name" value="P-loop_NTPase"/>
</dbReference>
<dbReference type="EMBL" id="LAZR01002509">
    <property type="protein sequence ID" value="KKN29119.1"/>
    <property type="molecule type" value="Genomic_DNA"/>
</dbReference>
<accession>A0A0F9PG31</accession>
<name>A0A0F9PG31_9ZZZZ</name>
<organism evidence="1">
    <name type="scientific">marine sediment metagenome</name>
    <dbReference type="NCBI Taxonomy" id="412755"/>
    <lineage>
        <taxon>unclassified sequences</taxon>
        <taxon>metagenomes</taxon>
        <taxon>ecological metagenomes</taxon>
    </lineage>
</organism>
<evidence type="ECO:0000313" key="1">
    <source>
        <dbReference type="EMBL" id="KKN29119.1"/>
    </source>
</evidence>
<proteinExistence type="predicted"/>
<feature type="non-terminal residue" evidence="1">
    <location>
        <position position="1156"/>
    </location>
</feature>
<reference evidence="1" key="1">
    <citation type="journal article" date="2015" name="Nature">
        <title>Complex archaea that bridge the gap between prokaryotes and eukaryotes.</title>
        <authorList>
            <person name="Spang A."/>
            <person name="Saw J.H."/>
            <person name="Jorgensen S.L."/>
            <person name="Zaremba-Niedzwiedzka K."/>
            <person name="Martijn J."/>
            <person name="Lind A.E."/>
            <person name="van Eijk R."/>
            <person name="Schleper C."/>
            <person name="Guy L."/>
            <person name="Ettema T.J."/>
        </authorList>
    </citation>
    <scope>NUCLEOTIDE SEQUENCE</scope>
</reference>
<gene>
    <name evidence="1" type="ORF">LCGC14_0847430</name>
</gene>
<dbReference type="Gene3D" id="3.40.50.300">
    <property type="entry name" value="P-loop containing nucleotide triphosphate hydrolases"/>
    <property type="match status" value="1"/>
</dbReference>
<protein>
    <submittedName>
        <fullName evidence="1">Uncharacterized protein</fullName>
    </submittedName>
</protein>
<comment type="caution">
    <text evidence="1">The sequence shown here is derived from an EMBL/GenBank/DDBJ whole genome shotgun (WGS) entry which is preliminary data.</text>
</comment>
<dbReference type="AlphaFoldDB" id="A0A0F9PG31"/>